<dbReference type="Pfam" id="PF00438">
    <property type="entry name" value="S-AdoMet_synt_N"/>
    <property type="match status" value="1"/>
</dbReference>
<keyword evidence="17" id="KW-1185">Reference proteome</keyword>
<evidence type="ECO:0000256" key="9">
    <source>
        <dbReference type="ARBA" id="ARBA00022958"/>
    </source>
</evidence>
<accession>A0A4P5PB32</accession>
<dbReference type="InterPro" id="IPR022631">
    <property type="entry name" value="ADOMET_SYNTHASE_CS"/>
</dbReference>
<gene>
    <name evidence="16" type="primary">metK_1</name>
    <name evidence="10" type="synonym">metK</name>
    <name evidence="16" type="ORF">NRIC_10290</name>
</gene>
<feature type="binding site" description="in other chain" evidence="10">
    <location>
        <position position="13"/>
    </location>
    <ligand>
        <name>ATP</name>
        <dbReference type="ChEBI" id="CHEBI:30616"/>
        <note>ligand shared between two neighboring subunits</note>
    </ligand>
</feature>
<feature type="binding site" description="in other chain" evidence="10">
    <location>
        <position position="54"/>
    </location>
    <ligand>
        <name>L-methionine</name>
        <dbReference type="ChEBI" id="CHEBI:57844"/>
        <note>ligand shared between two neighboring subunits</note>
    </ligand>
</feature>
<organism evidence="16 17">
    <name type="scientific">Enterococcus florum</name>
    <dbReference type="NCBI Taxonomy" id="2480627"/>
    <lineage>
        <taxon>Bacteria</taxon>
        <taxon>Bacillati</taxon>
        <taxon>Bacillota</taxon>
        <taxon>Bacilli</taxon>
        <taxon>Lactobacillales</taxon>
        <taxon>Enterococcaceae</taxon>
        <taxon>Enterococcus</taxon>
    </lineage>
</organism>
<evidence type="ECO:0000256" key="11">
    <source>
        <dbReference type="RuleBase" id="RU000542"/>
    </source>
</evidence>
<feature type="binding site" description="in other chain" evidence="10">
    <location>
        <begin position="161"/>
        <end position="163"/>
    </location>
    <ligand>
        <name>ATP</name>
        <dbReference type="ChEBI" id="CHEBI:30616"/>
        <note>ligand shared between two neighboring subunits</note>
    </ligand>
</feature>
<sequence>MNYLTSESVTQGHPDKLCDQISDHLLDAFLASDPHSRVAIECMISNNLLVIAGEVTSQSKVNVEAIARKVLSEVGYTSQQIGIDAEKCIVLTNLHQQSPDISQGVSQMTGDIGAGDQGSVYGYACDDTDDLMPLPIHLAHEIVKQLDTLRQNGQLPFLLPDGKAQVTFLYDENRQPLRISDVVLSAQHKEDISIDDLRSQLKTKIIQPVLPPHLLTTKTRYLINPTGRFVVGGPFGDTGLTGRKIVVDTYGGIIPHGGGAFSGKDGTKVDRSGAYMARYIAKNIVAAGLAQRCQVALSYAIGYEEPVAIDLETFGTNRVSEADLKLAVLKTFDLSPKGIIEMLQLNQPIFKQTSVYGHFNRFGGFTWEKVDQVERLKFLVMRSY</sequence>
<dbReference type="RefSeq" id="WP_146621609.1">
    <property type="nucleotide sequence ID" value="NZ_BJCC01000008.1"/>
</dbReference>
<dbReference type="GO" id="GO:0005737">
    <property type="term" value="C:cytoplasm"/>
    <property type="evidence" value="ECO:0007669"/>
    <property type="project" value="UniProtKB-SubCell"/>
</dbReference>
<dbReference type="AlphaFoldDB" id="A0A4P5PB32"/>
<feature type="binding site" description="in other chain" evidence="10">
    <location>
        <begin position="228"/>
        <end position="229"/>
    </location>
    <ligand>
        <name>ATP</name>
        <dbReference type="ChEBI" id="CHEBI:30616"/>
        <note>ligand shared between two neighboring subunits</note>
    </ligand>
</feature>
<comment type="subcellular location">
    <subcellularLocation>
        <location evidence="10 11">Cytoplasm</location>
    </subcellularLocation>
</comment>
<reference evidence="17" key="1">
    <citation type="submission" date="2019-02" db="EMBL/GenBank/DDBJ databases">
        <title>Draft genome sequence of Enterococcus sp. Gos25-1.</title>
        <authorList>
            <person name="Tanaka N."/>
            <person name="Shiwa Y."/>
            <person name="Fujita N."/>
        </authorList>
    </citation>
    <scope>NUCLEOTIDE SEQUENCE [LARGE SCALE GENOMIC DNA]</scope>
    <source>
        <strain evidence="17">Gos25-1</strain>
    </source>
</reference>
<comment type="caution">
    <text evidence="16">The sequence shown here is derived from an EMBL/GenBank/DDBJ whole genome shotgun (WGS) entry which is preliminary data.</text>
</comment>
<feature type="binding site" evidence="10">
    <location>
        <position position="15"/>
    </location>
    <ligand>
        <name>Mg(2+)</name>
        <dbReference type="ChEBI" id="CHEBI:18420"/>
    </ligand>
</feature>
<feature type="binding site" evidence="10">
    <location>
        <position position="260"/>
    </location>
    <ligand>
        <name>ATP</name>
        <dbReference type="ChEBI" id="CHEBI:30616"/>
        <note>ligand shared between two neighboring subunits</note>
    </ligand>
</feature>
<feature type="binding site" description="in other chain" evidence="10">
    <location>
        <position position="97"/>
    </location>
    <ligand>
        <name>L-methionine</name>
        <dbReference type="ChEBI" id="CHEBI:57844"/>
        <note>ligand shared between two neighboring subunits</note>
    </ligand>
</feature>
<keyword evidence="10" id="KW-0963">Cytoplasm</keyword>
<dbReference type="SUPFAM" id="SSF55973">
    <property type="entry name" value="S-adenosylmethionine synthetase"/>
    <property type="match status" value="3"/>
</dbReference>
<dbReference type="GO" id="GO:0006730">
    <property type="term" value="P:one-carbon metabolic process"/>
    <property type="evidence" value="ECO:0007669"/>
    <property type="project" value="UniProtKB-KW"/>
</dbReference>
<dbReference type="GO" id="GO:0006556">
    <property type="term" value="P:S-adenosylmethionine biosynthetic process"/>
    <property type="evidence" value="ECO:0007669"/>
    <property type="project" value="UniProtKB-UniRule"/>
</dbReference>
<keyword evidence="7 10" id="KW-0067">ATP-binding</keyword>
<dbReference type="InterPro" id="IPR022630">
    <property type="entry name" value="S-AdoMet_synt_C"/>
</dbReference>
<dbReference type="HAMAP" id="MF_00086">
    <property type="entry name" value="S_AdoMet_synth1"/>
    <property type="match status" value="1"/>
</dbReference>
<dbReference type="PANTHER" id="PTHR11964">
    <property type="entry name" value="S-ADENOSYLMETHIONINE SYNTHETASE"/>
    <property type="match status" value="1"/>
</dbReference>
<dbReference type="Pfam" id="PF02773">
    <property type="entry name" value="S-AdoMet_synt_C"/>
    <property type="match status" value="1"/>
</dbReference>
<keyword evidence="9 10" id="KW-0630">Potassium</keyword>
<dbReference type="GO" id="GO:0005524">
    <property type="term" value="F:ATP binding"/>
    <property type="evidence" value="ECO:0007669"/>
    <property type="project" value="UniProtKB-UniRule"/>
</dbReference>
<dbReference type="InterPro" id="IPR022628">
    <property type="entry name" value="S-AdoMet_synt_N"/>
</dbReference>
<proteinExistence type="inferred from homology"/>
<comment type="similarity">
    <text evidence="2 10 12">Belongs to the AdoMet synthase family.</text>
</comment>
<comment type="cofactor">
    <cofactor evidence="10">
        <name>Mg(2+)</name>
        <dbReference type="ChEBI" id="CHEBI:18420"/>
    </cofactor>
    <text evidence="10">Binds 2 divalent ions per subunit.</text>
</comment>
<comment type="catalytic activity">
    <reaction evidence="10">
        <text>L-methionine + ATP + H2O = S-adenosyl-L-methionine + phosphate + diphosphate</text>
        <dbReference type="Rhea" id="RHEA:21080"/>
        <dbReference type="ChEBI" id="CHEBI:15377"/>
        <dbReference type="ChEBI" id="CHEBI:30616"/>
        <dbReference type="ChEBI" id="CHEBI:33019"/>
        <dbReference type="ChEBI" id="CHEBI:43474"/>
        <dbReference type="ChEBI" id="CHEBI:57844"/>
        <dbReference type="ChEBI" id="CHEBI:59789"/>
        <dbReference type="EC" id="2.5.1.6"/>
    </reaction>
</comment>
<dbReference type="NCBIfam" id="TIGR01034">
    <property type="entry name" value="metK"/>
    <property type="match status" value="1"/>
</dbReference>
<dbReference type="InterPro" id="IPR022636">
    <property type="entry name" value="S-AdoMet_synthetase_sfam"/>
</dbReference>
<evidence type="ECO:0000256" key="5">
    <source>
        <dbReference type="ARBA" id="ARBA00022723"/>
    </source>
</evidence>
<evidence type="ECO:0000256" key="10">
    <source>
        <dbReference type="HAMAP-Rule" id="MF_00086"/>
    </source>
</evidence>
<comment type="function">
    <text evidence="10">Catalyzes the formation of S-adenosylmethionine (AdoMet) from methionine and ATP. The overall synthetic reaction is composed of two sequential steps, AdoMet formation and the subsequent tripolyphosphate hydrolysis which occurs prior to release of AdoMet from the enzyme.</text>
</comment>
<keyword evidence="6 10" id="KW-0547">Nucleotide-binding</keyword>
<feature type="binding site" evidence="10">
    <location>
        <position position="264"/>
    </location>
    <ligand>
        <name>ATP</name>
        <dbReference type="ChEBI" id="CHEBI:30616"/>
        <note>ligand shared between two neighboring subunits</note>
    </ligand>
</feature>
<dbReference type="Proteomes" id="UP000290567">
    <property type="component" value="Unassembled WGS sequence"/>
</dbReference>
<name>A0A4P5PB32_9ENTE</name>
<evidence type="ECO:0000259" key="15">
    <source>
        <dbReference type="Pfam" id="PF02773"/>
    </source>
</evidence>
<keyword evidence="4 10" id="KW-0808">Transferase</keyword>
<dbReference type="PROSITE" id="PS00376">
    <property type="entry name" value="ADOMET_SYNTHASE_1"/>
    <property type="match status" value="1"/>
</dbReference>
<evidence type="ECO:0000256" key="1">
    <source>
        <dbReference type="ARBA" id="ARBA00005224"/>
    </source>
</evidence>
<dbReference type="Pfam" id="PF02772">
    <property type="entry name" value="S-AdoMet_synt_M"/>
    <property type="match status" value="1"/>
</dbReference>
<dbReference type="Gene3D" id="3.30.300.10">
    <property type="match status" value="3"/>
</dbReference>
<feature type="binding site" description="in other chain" evidence="10">
    <location>
        <begin position="243"/>
        <end position="244"/>
    </location>
    <ligand>
        <name>ATP</name>
        <dbReference type="ChEBI" id="CHEBI:30616"/>
        <note>ligand shared between two neighboring subunits</note>
    </ligand>
</feature>
<evidence type="ECO:0000256" key="2">
    <source>
        <dbReference type="ARBA" id="ARBA00009685"/>
    </source>
</evidence>
<evidence type="ECO:0000313" key="16">
    <source>
        <dbReference type="EMBL" id="GCF93138.1"/>
    </source>
</evidence>
<dbReference type="FunFam" id="3.30.300.10:FF:000003">
    <property type="entry name" value="S-adenosylmethionine synthase"/>
    <property type="match status" value="1"/>
</dbReference>
<evidence type="ECO:0000256" key="7">
    <source>
        <dbReference type="ARBA" id="ARBA00022840"/>
    </source>
</evidence>
<dbReference type="EMBL" id="BJCC01000008">
    <property type="protein sequence ID" value="GCF93138.1"/>
    <property type="molecule type" value="Genomic_DNA"/>
</dbReference>
<keyword evidence="5 10" id="KW-0479">Metal-binding</keyword>
<dbReference type="InterPro" id="IPR002133">
    <property type="entry name" value="S-AdoMet_synthetase"/>
</dbReference>
<evidence type="ECO:0000256" key="8">
    <source>
        <dbReference type="ARBA" id="ARBA00022842"/>
    </source>
</evidence>
<evidence type="ECO:0000256" key="4">
    <source>
        <dbReference type="ARBA" id="ARBA00022679"/>
    </source>
</evidence>
<feature type="region of interest" description="Flexible loop" evidence="10">
    <location>
        <begin position="97"/>
        <end position="107"/>
    </location>
</feature>
<keyword evidence="8 10" id="KW-0460">Magnesium</keyword>
<dbReference type="EC" id="2.5.1.6" evidence="10"/>
<dbReference type="PROSITE" id="PS00377">
    <property type="entry name" value="ADOMET_SYNTHASE_2"/>
    <property type="match status" value="1"/>
</dbReference>
<dbReference type="GO" id="GO:0000287">
    <property type="term" value="F:magnesium ion binding"/>
    <property type="evidence" value="ECO:0007669"/>
    <property type="project" value="UniProtKB-UniRule"/>
</dbReference>
<comment type="pathway">
    <text evidence="1 10">Amino-acid biosynthesis; S-adenosyl-L-methionine biosynthesis; S-adenosyl-L-methionine from L-methionine: step 1/1.</text>
</comment>
<comment type="subunit">
    <text evidence="10">Homotetramer; dimer of dimers.</text>
</comment>
<evidence type="ECO:0000256" key="3">
    <source>
        <dbReference type="ARBA" id="ARBA00022563"/>
    </source>
</evidence>
<protein>
    <recommendedName>
        <fullName evidence="10">S-adenosylmethionine synthase</fullName>
        <shortName evidence="10">AdoMet synthase</shortName>
        <ecNumber evidence="10">2.5.1.6</ecNumber>
    </recommendedName>
    <alternativeName>
        <fullName evidence="10">MAT</fullName>
    </alternativeName>
    <alternativeName>
        <fullName evidence="10">Methionine adenosyltransferase</fullName>
    </alternativeName>
</protein>
<evidence type="ECO:0000259" key="14">
    <source>
        <dbReference type="Pfam" id="PF02772"/>
    </source>
</evidence>
<feature type="domain" description="S-adenosylmethionine synthetase N-terminal" evidence="13">
    <location>
        <begin position="3"/>
        <end position="99"/>
    </location>
</feature>
<feature type="domain" description="S-adenosylmethionine synthetase C-terminal" evidence="15">
    <location>
        <begin position="231"/>
        <end position="369"/>
    </location>
</feature>
<feature type="binding site" description="in other chain" evidence="10">
    <location>
        <position position="268"/>
    </location>
    <ligand>
        <name>L-methionine</name>
        <dbReference type="ChEBI" id="CHEBI:57844"/>
        <note>ligand shared between two neighboring subunits</note>
    </ligand>
</feature>
<dbReference type="GO" id="GO:0004478">
    <property type="term" value="F:methionine adenosyltransferase activity"/>
    <property type="evidence" value="ECO:0007669"/>
    <property type="project" value="UniProtKB-UniRule"/>
</dbReference>
<feature type="binding site" evidence="10">
    <location>
        <position position="237"/>
    </location>
    <ligand>
        <name>ATP</name>
        <dbReference type="ChEBI" id="CHEBI:30616"/>
        <note>ligand shared between two neighboring subunits</note>
    </ligand>
</feature>
<dbReference type="PIRSF" id="PIRSF000497">
    <property type="entry name" value="MAT"/>
    <property type="match status" value="1"/>
</dbReference>
<evidence type="ECO:0000259" key="13">
    <source>
        <dbReference type="Pfam" id="PF00438"/>
    </source>
</evidence>
<comment type="cofactor">
    <cofactor evidence="10">
        <name>K(+)</name>
        <dbReference type="ChEBI" id="CHEBI:29103"/>
    </cofactor>
    <text evidence="10">Binds 1 potassium ion per subunit.</text>
</comment>
<dbReference type="InterPro" id="IPR022629">
    <property type="entry name" value="S-AdoMet_synt_central"/>
</dbReference>
<evidence type="ECO:0000256" key="6">
    <source>
        <dbReference type="ARBA" id="ARBA00022741"/>
    </source>
</evidence>
<feature type="binding site" evidence="10">
    <location>
        <position position="41"/>
    </location>
    <ligand>
        <name>K(+)</name>
        <dbReference type="ChEBI" id="CHEBI:29103"/>
    </ligand>
</feature>
<dbReference type="OrthoDB" id="9801686at2"/>
<feature type="domain" description="S-adenosylmethionine synthetase central" evidence="14">
    <location>
        <begin position="111"/>
        <end position="229"/>
    </location>
</feature>
<feature type="binding site" evidence="10">
    <location>
        <position position="237"/>
    </location>
    <ligand>
        <name>L-methionine</name>
        <dbReference type="ChEBI" id="CHEBI:57844"/>
        <note>ligand shared between two neighboring subunits</note>
    </ligand>
</feature>
<evidence type="ECO:0000256" key="12">
    <source>
        <dbReference type="RuleBase" id="RU004462"/>
    </source>
</evidence>
<dbReference type="UniPathway" id="UPA00315">
    <property type="reaction ID" value="UER00080"/>
</dbReference>
<dbReference type="CDD" id="cd18079">
    <property type="entry name" value="S-AdoMet_synt"/>
    <property type="match status" value="1"/>
</dbReference>
<evidence type="ECO:0000313" key="17">
    <source>
        <dbReference type="Proteomes" id="UP000290567"/>
    </source>
</evidence>
<keyword evidence="3 10" id="KW-0554">One-carbon metabolism</keyword>